<dbReference type="SUPFAM" id="SSF102215">
    <property type="entry name" value="Creatininase"/>
    <property type="match status" value="1"/>
</dbReference>
<dbReference type="GO" id="GO:0016811">
    <property type="term" value="F:hydrolase activity, acting on carbon-nitrogen (but not peptide) bonds, in linear amides"/>
    <property type="evidence" value="ECO:0007669"/>
    <property type="project" value="TreeGrafter"/>
</dbReference>
<keyword evidence="4" id="KW-0862">Zinc</keyword>
<dbReference type="Pfam" id="PF02633">
    <property type="entry name" value="Creatininase"/>
    <property type="match status" value="1"/>
</dbReference>
<comment type="similarity">
    <text evidence="5">Belongs to the creatininase superfamily.</text>
</comment>
<dbReference type="InterPro" id="IPR003785">
    <property type="entry name" value="Creatininase/forma_Hydrolase"/>
</dbReference>
<dbReference type="GO" id="GO:0046872">
    <property type="term" value="F:metal ion binding"/>
    <property type="evidence" value="ECO:0007669"/>
    <property type="project" value="UniProtKB-KW"/>
</dbReference>
<dbReference type="Gene3D" id="3.40.50.10310">
    <property type="entry name" value="Creatininase"/>
    <property type="match status" value="1"/>
</dbReference>
<keyword evidence="2" id="KW-0479">Metal-binding</keyword>
<dbReference type="Proteomes" id="UP000440096">
    <property type="component" value="Unassembled WGS sequence"/>
</dbReference>
<dbReference type="AlphaFoldDB" id="A0A6N7YZZ8"/>
<sequence length="265" mass="28123">MSTAGRTRRQRKAAVTVQFLHAMTSPEVETALAAGKRSALIAVGAIEQHGPHLPLATDTLIATETARRVAERMPDLLLGPTLPVGVSTHHLTFPGTLSVSERCFQEQVAACVASLGAHGVERVFALSGHGGNLGPLARLALEVDGRIGATEFVPFSDLAAFLEVFHSVSAQDGISPQLSGVHAGEWETSIMLAIHPELVRMHTADAGFVGAFDSATAERLFREGTASLAANGVLGDPRPASFERGERHLTAWVDTLVDYFTDRDS</sequence>
<evidence type="ECO:0000313" key="7">
    <source>
        <dbReference type="Proteomes" id="UP000440096"/>
    </source>
</evidence>
<reference evidence="6 7" key="1">
    <citation type="submission" date="2019-11" db="EMBL/GenBank/DDBJ databases">
        <title>Draft genome of Amycolatopsis RM579.</title>
        <authorList>
            <person name="Duangmal K."/>
            <person name="Mingma R."/>
        </authorList>
    </citation>
    <scope>NUCLEOTIDE SEQUENCE [LARGE SCALE GENOMIC DNA]</scope>
    <source>
        <strain evidence="6 7">RM579</strain>
    </source>
</reference>
<dbReference type="InterPro" id="IPR024087">
    <property type="entry name" value="Creatininase-like_sf"/>
</dbReference>
<name>A0A6N7YZZ8_9PSEU</name>
<protein>
    <submittedName>
        <fullName evidence="6">Creatininase family protein</fullName>
    </submittedName>
</protein>
<comment type="caution">
    <text evidence="6">The sequence shown here is derived from an EMBL/GenBank/DDBJ whole genome shotgun (WGS) entry which is preliminary data.</text>
</comment>
<evidence type="ECO:0000256" key="5">
    <source>
        <dbReference type="ARBA" id="ARBA00024029"/>
    </source>
</evidence>
<dbReference type="PANTHER" id="PTHR35005">
    <property type="entry name" value="3-DEHYDRO-SCYLLO-INOSOSE HYDROLASE"/>
    <property type="match status" value="1"/>
</dbReference>
<keyword evidence="3" id="KW-0378">Hydrolase</keyword>
<evidence type="ECO:0000256" key="1">
    <source>
        <dbReference type="ARBA" id="ARBA00001947"/>
    </source>
</evidence>
<evidence type="ECO:0000256" key="3">
    <source>
        <dbReference type="ARBA" id="ARBA00022801"/>
    </source>
</evidence>
<organism evidence="6 7">
    <name type="scientific">Amycolatopsis pithecellobii</name>
    <dbReference type="NCBI Taxonomy" id="664692"/>
    <lineage>
        <taxon>Bacteria</taxon>
        <taxon>Bacillati</taxon>
        <taxon>Actinomycetota</taxon>
        <taxon>Actinomycetes</taxon>
        <taxon>Pseudonocardiales</taxon>
        <taxon>Pseudonocardiaceae</taxon>
        <taxon>Amycolatopsis</taxon>
    </lineage>
</organism>
<evidence type="ECO:0000313" key="6">
    <source>
        <dbReference type="EMBL" id="MTD54553.1"/>
    </source>
</evidence>
<accession>A0A6N7YZZ8</accession>
<keyword evidence="7" id="KW-1185">Reference proteome</keyword>
<proteinExistence type="inferred from homology"/>
<dbReference type="PANTHER" id="PTHR35005:SF1">
    <property type="entry name" value="2-AMINO-5-FORMYLAMINO-6-RIBOSYLAMINOPYRIMIDIN-4(3H)-ONE 5'-MONOPHOSPHATE DEFORMYLASE"/>
    <property type="match status" value="1"/>
</dbReference>
<gene>
    <name evidence="6" type="ORF">GKO32_11270</name>
</gene>
<dbReference type="GO" id="GO:0009231">
    <property type="term" value="P:riboflavin biosynthetic process"/>
    <property type="evidence" value="ECO:0007669"/>
    <property type="project" value="TreeGrafter"/>
</dbReference>
<comment type="cofactor">
    <cofactor evidence="1">
        <name>Zn(2+)</name>
        <dbReference type="ChEBI" id="CHEBI:29105"/>
    </cofactor>
</comment>
<evidence type="ECO:0000256" key="2">
    <source>
        <dbReference type="ARBA" id="ARBA00022723"/>
    </source>
</evidence>
<dbReference type="OrthoDB" id="9801445at2"/>
<dbReference type="EMBL" id="WMBA01000013">
    <property type="protein sequence ID" value="MTD54553.1"/>
    <property type="molecule type" value="Genomic_DNA"/>
</dbReference>
<evidence type="ECO:0000256" key="4">
    <source>
        <dbReference type="ARBA" id="ARBA00022833"/>
    </source>
</evidence>